<sequence length="112" mass="12206">MNRMTGQLTTLSYTYVDLARTLEQWPADPVTAPCLTGNSNVVQLVSDAVGQMARATQRLVSELGLGPGSTWYDSANFGEAVKRALKNRSAIEVGLMHIMHIDVASKSQVLKR</sequence>
<name>A0A5K3FIU2_MESCO</name>
<protein>
    <submittedName>
        <fullName evidence="1">MEDS domain-containing protein</fullName>
    </submittedName>
</protein>
<proteinExistence type="predicted"/>
<accession>A0A5K3FIU2</accession>
<dbReference type="WBParaSite" id="MCU_008555-RA">
    <property type="protein sequence ID" value="MCU_008555-RA"/>
    <property type="gene ID" value="MCU_008555"/>
</dbReference>
<reference evidence="1" key="1">
    <citation type="submission" date="2019-11" db="UniProtKB">
        <authorList>
            <consortium name="WormBaseParasite"/>
        </authorList>
    </citation>
    <scope>IDENTIFICATION</scope>
</reference>
<dbReference type="AlphaFoldDB" id="A0A5K3FIU2"/>
<organism evidence="1">
    <name type="scientific">Mesocestoides corti</name>
    <name type="common">Flatworm</name>
    <dbReference type="NCBI Taxonomy" id="53468"/>
    <lineage>
        <taxon>Eukaryota</taxon>
        <taxon>Metazoa</taxon>
        <taxon>Spiralia</taxon>
        <taxon>Lophotrochozoa</taxon>
        <taxon>Platyhelminthes</taxon>
        <taxon>Cestoda</taxon>
        <taxon>Eucestoda</taxon>
        <taxon>Cyclophyllidea</taxon>
        <taxon>Mesocestoididae</taxon>
        <taxon>Mesocestoides</taxon>
    </lineage>
</organism>
<evidence type="ECO:0000313" key="1">
    <source>
        <dbReference type="WBParaSite" id="MCU_008555-RA"/>
    </source>
</evidence>